<evidence type="ECO:0000313" key="2">
    <source>
        <dbReference type="Proteomes" id="UP001558534"/>
    </source>
</evidence>
<dbReference type="EMBL" id="JBFRHK010000001">
    <property type="protein sequence ID" value="MEX3743804.1"/>
    <property type="molecule type" value="Genomic_DNA"/>
</dbReference>
<proteinExistence type="predicted"/>
<protein>
    <submittedName>
        <fullName evidence="1">Uncharacterized protein</fullName>
    </submittedName>
</protein>
<gene>
    <name evidence="1" type="ORF">AB1300_01510</name>
</gene>
<dbReference type="RefSeq" id="WP_368634837.1">
    <property type="nucleotide sequence ID" value="NZ_JBFRHK010000001.1"/>
</dbReference>
<name>A0ABV3VRG6_9BACI</name>
<reference evidence="1 2" key="1">
    <citation type="submission" date="2024-07" db="EMBL/GenBank/DDBJ databases">
        <title>Characterization of a bacterium isolated from hydrolysated instant sea cucumber by whole-genome sequencing and metabolomics.</title>
        <authorList>
            <person name="Luo X."/>
            <person name="Zhang Z."/>
            <person name="Zheng Z."/>
            <person name="Zhang W."/>
            <person name="Ming T."/>
            <person name="Jiao L."/>
            <person name="Su X."/>
            <person name="Kong F."/>
            <person name="Xu J."/>
        </authorList>
    </citation>
    <scope>NUCLEOTIDE SEQUENCE [LARGE SCALE GENOMIC DNA]</scope>
    <source>
        <strain evidence="1 2">XL-2024</strain>
    </source>
</reference>
<dbReference type="Proteomes" id="UP001558534">
    <property type="component" value="Unassembled WGS sequence"/>
</dbReference>
<accession>A0ABV3VRG6</accession>
<comment type="caution">
    <text evidence="1">The sequence shown here is derived from an EMBL/GenBank/DDBJ whole genome shotgun (WGS) entry which is preliminary data.</text>
</comment>
<sequence length="115" mass="12286">MSSEMGEIHRTGRDINDEIVHFGGQAESIFSSLAEPGRLSIQKKADELAAQYLESNPNPDYYDCVSIVAEGVLTAGKEIKTSSGSWGESVDAALGAGVEMPAAKIACKRITMLEH</sequence>
<organism evidence="1 2">
    <name type="scientific">Lysinibacillus xylanilyticus</name>
    <dbReference type="NCBI Taxonomy" id="582475"/>
    <lineage>
        <taxon>Bacteria</taxon>
        <taxon>Bacillati</taxon>
        <taxon>Bacillota</taxon>
        <taxon>Bacilli</taxon>
        <taxon>Bacillales</taxon>
        <taxon>Bacillaceae</taxon>
        <taxon>Lysinibacillus</taxon>
    </lineage>
</organism>
<keyword evidence="2" id="KW-1185">Reference proteome</keyword>
<evidence type="ECO:0000313" key="1">
    <source>
        <dbReference type="EMBL" id="MEX3743804.1"/>
    </source>
</evidence>